<dbReference type="RefSeq" id="XP_006675937.1">
    <property type="nucleotide sequence ID" value="XM_006675874.1"/>
</dbReference>
<dbReference type="GO" id="GO:0006506">
    <property type="term" value="P:GPI anchor biosynthetic process"/>
    <property type="evidence" value="ECO:0007669"/>
    <property type="project" value="UniProtKB-UniPathway"/>
</dbReference>
<keyword evidence="4" id="KW-1185">Reference proteome</keyword>
<proteinExistence type="inferred from homology"/>
<dbReference type="InterPro" id="IPR024078">
    <property type="entry name" value="LmbE-like_dom_sf"/>
</dbReference>
<dbReference type="EC" id="3.5.1.89" evidence="2"/>
<dbReference type="EMBL" id="GL882879">
    <property type="protein sequence ID" value="EGF82991.1"/>
    <property type="molecule type" value="Genomic_DNA"/>
</dbReference>
<comment type="similarity">
    <text evidence="1">Belongs to the PIGL family.</text>
</comment>
<dbReference type="Gene3D" id="3.40.50.10320">
    <property type="entry name" value="LmbE-like"/>
    <property type="match status" value="2"/>
</dbReference>
<evidence type="ECO:0000313" key="3">
    <source>
        <dbReference type="EMBL" id="EGF82991.1"/>
    </source>
</evidence>
<dbReference type="PANTHER" id="PTHR12993:SF11">
    <property type="entry name" value="N-ACETYLGLUCOSAMINYL-PHOSPHATIDYLINOSITOL DE-N-ACETYLASE"/>
    <property type="match status" value="1"/>
</dbReference>
<dbReference type="AlphaFoldDB" id="F4NS65"/>
<dbReference type="Pfam" id="PF02585">
    <property type="entry name" value="PIG-L"/>
    <property type="match status" value="1"/>
</dbReference>
<protein>
    <recommendedName>
        <fullName evidence="2">N-acetylglucosaminylphosphatidylinositol deacetylase</fullName>
        <ecNumber evidence="2">3.5.1.89</ecNumber>
    </recommendedName>
</protein>
<evidence type="ECO:0000256" key="1">
    <source>
        <dbReference type="ARBA" id="ARBA00006066"/>
    </source>
</evidence>
<dbReference type="STRING" id="684364.F4NS65"/>
<dbReference type="OrthoDB" id="440160at2759"/>
<organism evidence="3 4">
    <name type="scientific">Batrachochytrium dendrobatidis (strain JAM81 / FGSC 10211)</name>
    <name type="common">Frog chytrid fungus</name>
    <dbReference type="NCBI Taxonomy" id="684364"/>
    <lineage>
        <taxon>Eukaryota</taxon>
        <taxon>Fungi</taxon>
        <taxon>Fungi incertae sedis</taxon>
        <taxon>Chytridiomycota</taxon>
        <taxon>Chytridiomycota incertae sedis</taxon>
        <taxon>Chytridiomycetes</taxon>
        <taxon>Rhizophydiales</taxon>
        <taxon>Rhizophydiales incertae sedis</taxon>
        <taxon>Batrachochytrium</taxon>
    </lineage>
</organism>
<dbReference type="OMA" id="YVLESVN"/>
<dbReference type="Proteomes" id="UP000007241">
    <property type="component" value="Unassembled WGS sequence"/>
</dbReference>
<accession>F4NS65</accession>
<dbReference type="FunCoup" id="F4NS65">
    <property type="interactions" value="241"/>
</dbReference>
<evidence type="ECO:0000313" key="4">
    <source>
        <dbReference type="Proteomes" id="UP000007241"/>
    </source>
</evidence>
<dbReference type="InParanoid" id="F4NS65"/>
<evidence type="ECO:0000256" key="2">
    <source>
        <dbReference type="ARBA" id="ARBA00012176"/>
    </source>
</evidence>
<reference evidence="3 4" key="1">
    <citation type="submission" date="2009-12" db="EMBL/GenBank/DDBJ databases">
        <title>The draft genome of Batrachochytrium dendrobatidis.</title>
        <authorList>
            <consortium name="US DOE Joint Genome Institute (JGI-PGF)"/>
            <person name="Kuo A."/>
            <person name="Salamov A."/>
            <person name="Schmutz J."/>
            <person name="Lucas S."/>
            <person name="Pitluck S."/>
            <person name="Rosenblum E."/>
            <person name="Stajich J."/>
            <person name="Eisen M."/>
            <person name="Grigoriev I.V."/>
        </authorList>
    </citation>
    <scope>NUCLEOTIDE SEQUENCE [LARGE SCALE GENOMIC DNA]</scope>
    <source>
        <strain evidence="4">JAM81 / FGSC 10211</strain>
    </source>
</reference>
<name>F4NS65_BATDJ</name>
<sequence length="229" mass="26027">MFVAVVLPVFLIVPFLLWALIVMHNTATKPLLLAHIPPVDSKQAVLLVTAHPDDECMFFSPTLLSLAKTTELKLPDSMTQEWDFDVILDHVASHILAKKIDAIITFDDYGVSGHTNHRAIYHAMKQGKYTGKISIPVYSLESVSVLRKFSFLLDVCCTYMANIWVKQSESNGAIVSLNNPTRHVFVANMKEYKAGREAMFEHASQLVWFRHLYLVFSRYMIINTLKLVE</sequence>
<dbReference type="UniPathway" id="UPA00196"/>
<dbReference type="GO" id="GO:0000225">
    <property type="term" value="F:N-acetylglucosaminylphosphatidylinositol deacetylase activity"/>
    <property type="evidence" value="ECO:0000318"/>
    <property type="project" value="GO_Central"/>
</dbReference>
<dbReference type="HOGENOM" id="CLU_034979_1_0_1"/>
<dbReference type="PANTHER" id="PTHR12993">
    <property type="entry name" value="N-ACETYLGLUCOSAMINYL-PHOSPHATIDYLINOSITOL DE-N-ACETYLASE-RELATED"/>
    <property type="match status" value="1"/>
</dbReference>
<dbReference type="SUPFAM" id="SSF102588">
    <property type="entry name" value="LmbE-like"/>
    <property type="match status" value="1"/>
</dbReference>
<dbReference type="GeneID" id="18242166"/>
<dbReference type="InterPro" id="IPR003737">
    <property type="entry name" value="GlcNAc_PI_deacetylase-related"/>
</dbReference>
<gene>
    <name evidence="3" type="ORF">BATDEDRAFT_85693</name>
</gene>
<dbReference type="GO" id="GO:0016020">
    <property type="term" value="C:membrane"/>
    <property type="evidence" value="ECO:0007669"/>
    <property type="project" value="GOC"/>
</dbReference>
<dbReference type="GO" id="GO:0005783">
    <property type="term" value="C:endoplasmic reticulum"/>
    <property type="evidence" value="ECO:0000318"/>
    <property type="project" value="GO_Central"/>
</dbReference>